<protein>
    <submittedName>
        <fullName evidence="9">TolC family protein</fullName>
    </submittedName>
</protein>
<evidence type="ECO:0000256" key="5">
    <source>
        <dbReference type="ARBA" id="ARBA00022692"/>
    </source>
</evidence>
<keyword evidence="8" id="KW-0175">Coiled coil</keyword>
<dbReference type="PANTHER" id="PTHR30026:SF20">
    <property type="entry name" value="OUTER MEMBRANE PROTEIN TOLC"/>
    <property type="match status" value="1"/>
</dbReference>
<evidence type="ECO:0000256" key="6">
    <source>
        <dbReference type="ARBA" id="ARBA00023136"/>
    </source>
</evidence>
<dbReference type="EMBL" id="DSOL01000139">
    <property type="protein sequence ID" value="HEN27961.1"/>
    <property type="molecule type" value="Genomic_DNA"/>
</dbReference>
<dbReference type="EMBL" id="DTDJ01000016">
    <property type="protein sequence ID" value="HGL17070.1"/>
    <property type="molecule type" value="Genomic_DNA"/>
</dbReference>
<evidence type="ECO:0000256" key="3">
    <source>
        <dbReference type="ARBA" id="ARBA00022448"/>
    </source>
</evidence>
<dbReference type="InterPro" id="IPR051906">
    <property type="entry name" value="TolC-like"/>
</dbReference>
<keyword evidence="6" id="KW-0472">Membrane</keyword>
<evidence type="ECO:0000256" key="7">
    <source>
        <dbReference type="ARBA" id="ARBA00023237"/>
    </source>
</evidence>
<evidence type="ECO:0000313" key="9">
    <source>
        <dbReference type="EMBL" id="HEN27961.1"/>
    </source>
</evidence>
<dbReference type="GO" id="GO:0015288">
    <property type="term" value="F:porin activity"/>
    <property type="evidence" value="ECO:0007669"/>
    <property type="project" value="TreeGrafter"/>
</dbReference>
<proteinExistence type="inferred from homology"/>
<keyword evidence="3" id="KW-0813">Transport</keyword>
<organism evidence="9">
    <name type="scientific">candidate division WOR-3 bacterium</name>
    <dbReference type="NCBI Taxonomy" id="2052148"/>
    <lineage>
        <taxon>Bacteria</taxon>
        <taxon>Bacteria division WOR-3</taxon>
    </lineage>
</organism>
<dbReference type="AlphaFoldDB" id="A0A7C2K3U2"/>
<gene>
    <name evidence="9" type="ORF">ENQ77_04765</name>
    <name evidence="10" type="ORF">ENU66_01845</name>
</gene>
<dbReference type="SUPFAM" id="SSF56954">
    <property type="entry name" value="Outer membrane efflux proteins (OEP)"/>
    <property type="match status" value="1"/>
</dbReference>
<keyword evidence="7" id="KW-0998">Cell outer membrane</keyword>
<reference evidence="9" key="1">
    <citation type="journal article" date="2020" name="mSystems">
        <title>Genome- and Community-Level Interaction Insights into Carbon Utilization and Element Cycling Functions of Hydrothermarchaeota in Hydrothermal Sediment.</title>
        <authorList>
            <person name="Zhou Z."/>
            <person name="Liu Y."/>
            <person name="Xu W."/>
            <person name="Pan J."/>
            <person name="Luo Z.H."/>
            <person name="Li M."/>
        </authorList>
    </citation>
    <scope>NUCLEOTIDE SEQUENCE [LARGE SCALE GENOMIC DNA]</scope>
    <source>
        <strain evidence="9">SpSt-34</strain>
        <strain evidence="10">SpSt-69</strain>
    </source>
</reference>
<dbReference type="Gene3D" id="1.20.1600.10">
    <property type="entry name" value="Outer membrane efflux proteins (OEP)"/>
    <property type="match status" value="1"/>
</dbReference>
<evidence type="ECO:0000256" key="8">
    <source>
        <dbReference type="SAM" id="Coils"/>
    </source>
</evidence>
<dbReference type="GO" id="GO:0009279">
    <property type="term" value="C:cell outer membrane"/>
    <property type="evidence" value="ECO:0007669"/>
    <property type="project" value="UniProtKB-SubCell"/>
</dbReference>
<keyword evidence="4" id="KW-1134">Transmembrane beta strand</keyword>
<evidence type="ECO:0000313" key="10">
    <source>
        <dbReference type="EMBL" id="HGL17070.1"/>
    </source>
</evidence>
<feature type="coiled-coil region" evidence="8">
    <location>
        <begin position="161"/>
        <end position="223"/>
    </location>
</feature>
<comment type="subcellular location">
    <subcellularLocation>
        <location evidence="1">Cell outer membrane</location>
    </subcellularLocation>
</comment>
<comment type="caution">
    <text evidence="9">The sequence shown here is derived from an EMBL/GenBank/DDBJ whole genome shotgun (WGS) entry which is preliminary data.</text>
</comment>
<dbReference type="PANTHER" id="PTHR30026">
    <property type="entry name" value="OUTER MEMBRANE PROTEIN TOLC"/>
    <property type="match status" value="1"/>
</dbReference>
<keyword evidence="5" id="KW-0812">Transmembrane</keyword>
<sequence length="438" mass="51017">MHLFSIVIVCATLTLKDAITIALQNNQSILFPSLINYRNAKLEYQIHRGMYYPQLRFSSWSEDDLKRYKSLLSLNEKLIPYIGTDVEFNFSINPINASEGSVGVRLAQPLSPQRVLSSYFAEKSVKYTLDMAEIQKNVAMQDLILEVVNSYFGLARIISGIKRAEESIKNTESLIEVMKVKVEGGLIAPSELSNIYLQKNLEVANYEELIENLRTAKEEFFRLLGIEMDDSLRLEEDIFLNIEEDLNFETCWTVALKKNPELKLIEIQMKQVENTLKAQKLFFFPDIVFSLNYNRSFGSSSETSAPQKSLSFEWPLFTGGVLRNRKKQAEENYKLALFNYEEFKHRLRKEIKDVLFRIQLAKKKFKLYEASRALAVDALKVAEIKYRSGAISYQEWYFNFQRFVEMEENYANLKTELFLLYARLLRLMGELTPERILK</sequence>
<dbReference type="GO" id="GO:0015562">
    <property type="term" value="F:efflux transmembrane transporter activity"/>
    <property type="evidence" value="ECO:0007669"/>
    <property type="project" value="InterPro"/>
</dbReference>
<comment type="similarity">
    <text evidence="2">Belongs to the outer membrane factor (OMF) (TC 1.B.17) family.</text>
</comment>
<name>A0A7C2K3U2_UNCW3</name>
<evidence type="ECO:0000256" key="1">
    <source>
        <dbReference type="ARBA" id="ARBA00004442"/>
    </source>
</evidence>
<evidence type="ECO:0000256" key="2">
    <source>
        <dbReference type="ARBA" id="ARBA00007613"/>
    </source>
</evidence>
<accession>A0A7C2K3U2</accession>
<evidence type="ECO:0000256" key="4">
    <source>
        <dbReference type="ARBA" id="ARBA00022452"/>
    </source>
</evidence>
<dbReference type="InterPro" id="IPR003423">
    <property type="entry name" value="OMP_efflux"/>
</dbReference>
<dbReference type="GO" id="GO:1990281">
    <property type="term" value="C:efflux pump complex"/>
    <property type="evidence" value="ECO:0007669"/>
    <property type="project" value="TreeGrafter"/>
</dbReference>
<dbReference type="Pfam" id="PF02321">
    <property type="entry name" value="OEP"/>
    <property type="match status" value="1"/>
</dbReference>